<evidence type="ECO:0000256" key="4">
    <source>
        <dbReference type="ARBA" id="ARBA00023136"/>
    </source>
</evidence>
<evidence type="ECO:0000256" key="2">
    <source>
        <dbReference type="ARBA" id="ARBA00006275"/>
    </source>
</evidence>
<dbReference type="InterPro" id="IPR011990">
    <property type="entry name" value="TPR-like_helical_dom_sf"/>
</dbReference>
<dbReference type="RefSeq" id="WP_160844834.1">
    <property type="nucleotide sequence ID" value="NZ_WVHT01000005.1"/>
</dbReference>
<evidence type="ECO:0000256" key="3">
    <source>
        <dbReference type="ARBA" id="ARBA00022729"/>
    </source>
</evidence>
<comment type="caution">
    <text evidence="8">The sequence shown here is derived from an EMBL/GenBank/DDBJ whole genome shotgun (WGS) entry which is preliminary data.</text>
</comment>
<dbReference type="InterPro" id="IPR033985">
    <property type="entry name" value="SusD-like_N"/>
</dbReference>
<keyword evidence="9" id="KW-1185">Reference proteome</keyword>
<evidence type="ECO:0000313" key="9">
    <source>
        <dbReference type="Proteomes" id="UP000466586"/>
    </source>
</evidence>
<evidence type="ECO:0000259" key="7">
    <source>
        <dbReference type="Pfam" id="PF14322"/>
    </source>
</evidence>
<feature type="domain" description="RagB/SusD" evidence="6">
    <location>
        <begin position="338"/>
        <end position="415"/>
    </location>
</feature>
<dbReference type="Pfam" id="PF07980">
    <property type="entry name" value="SusD_RagB"/>
    <property type="match status" value="1"/>
</dbReference>
<evidence type="ECO:0000256" key="5">
    <source>
        <dbReference type="ARBA" id="ARBA00023237"/>
    </source>
</evidence>
<keyword evidence="4" id="KW-0472">Membrane</keyword>
<accession>A0A7K1YB45</accession>
<dbReference type="Proteomes" id="UP000466586">
    <property type="component" value="Unassembled WGS sequence"/>
</dbReference>
<comment type="similarity">
    <text evidence="2">Belongs to the SusD family.</text>
</comment>
<dbReference type="SUPFAM" id="SSF48452">
    <property type="entry name" value="TPR-like"/>
    <property type="match status" value="1"/>
</dbReference>
<dbReference type="CDD" id="cd08977">
    <property type="entry name" value="SusD"/>
    <property type="match status" value="1"/>
</dbReference>
<dbReference type="GO" id="GO:0009279">
    <property type="term" value="C:cell outer membrane"/>
    <property type="evidence" value="ECO:0007669"/>
    <property type="project" value="UniProtKB-SubCell"/>
</dbReference>
<gene>
    <name evidence="8" type="ORF">GS399_11765</name>
</gene>
<comment type="subcellular location">
    <subcellularLocation>
        <location evidence="1">Cell outer membrane</location>
    </subcellularLocation>
</comment>
<organism evidence="8 9">
    <name type="scientific">Hufsiella arboris</name>
    <dbReference type="NCBI Taxonomy" id="2695275"/>
    <lineage>
        <taxon>Bacteria</taxon>
        <taxon>Pseudomonadati</taxon>
        <taxon>Bacteroidota</taxon>
        <taxon>Sphingobacteriia</taxon>
        <taxon>Sphingobacteriales</taxon>
        <taxon>Sphingobacteriaceae</taxon>
        <taxon>Hufsiella</taxon>
    </lineage>
</organism>
<evidence type="ECO:0000256" key="1">
    <source>
        <dbReference type="ARBA" id="ARBA00004442"/>
    </source>
</evidence>
<feature type="domain" description="SusD-like N-terminal" evidence="7">
    <location>
        <begin position="91"/>
        <end position="230"/>
    </location>
</feature>
<evidence type="ECO:0000259" key="6">
    <source>
        <dbReference type="Pfam" id="PF07980"/>
    </source>
</evidence>
<keyword evidence="3" id="KW-0732">Signal</keyword>
<dbReference type="Pfam" id="PF14322">
    <property type="entry name" value="SusD-like_3"/>
    <property type="match status" value="1"/>
</dbReference>
<keyword evidence="5" id="KW-0998">Cell outer membrane</keyword>
<protein>
    <submittedName>
        <fullName evidence="8">RagB/SusD family nutrient uptake outer membrane protein</fullName>
    </submittedName>
</protein>
<dbReference type="AlphaFoldDB" id="A0A7K1YB45"/>
<dbReference type="InterPro" id="IPR012944">
    <property type="entry name" value="SusD_RagB_dom"/>
</dbReference>
<proteinExistence type="inferred from homology"/>
<dbReference type="PROSITE" id="PS51257">
    <property type="entry name" value="PROKAR_LIPOPROTEIN"/>
    <property type="match status" value="1"/>
</dbReference>
<evidence type="ECO:0000313" key="8">
    <source>
        <dbReference type="EMBL" id="MXV51650.1"/>
    </source>
</evidence>
<reference evidence="8 9" key="1">
    <citation type="submission" date="2019-11" db="EMBL/GenBank/DDBJ databases">
        <title>Pedobacter sp. HMF7647 Genome sequencing and assembly.</title>
        <authorList>
            <person name="Kang H."/>
            <person name="Kim H."/>
            <person name="Joh K."/>
        </authorList>
    </citation>
    <scope>NUCLEOTIDE SEQUENCE [LARGE SCALE GENOMIC DNA]</scope>
    <source>
        <strain evidence="8 9">HMF7647</strain>
    </source>
</reference>
<dbReference type="Gene3D" id="1.25.40.390">
    <property type="match status" value="1"/>
</dbReference>
<dbReference type="EMBL" id="WVHT01000005">
    <property type="protein sequence ID" value="MXV51650.1"/>
    <property type="molecule type" value="Genomic_DNA"/>
</dbReference>
<name>A0A7K1YB45_9SPHI</name>
<sequence length="449" mass="49482">MRINIKHILLAGLVAVSATSCDKDLDILPEQYLDESQALASDANVKKVLHGAYNALSSSYLLGGDAQLYSELLAADGEIRWVGTFSQPREIYGKNILTTNSYVRDTWLNAYNTINICNNVLGAIDKVATADQNRVKGEASFIRGLVYFELVEYFAKPYSAGGAGTDLGVPILLTGTTEISEESKVKRNTIEETYNQAISDLTAAESLLPVTNDVYATKTACAAILSRVYLQIGKYNEALQASNRAIGYNSKIVLTDTYEEAFNNSENSSEDIFAIQVNEQDGANDMQLFFSIPDYGGRDGDVEVTDKHLALYEDDDARLALFYEGSGAIRSGKWKLQYKNLPIIRLAEMYLTRAECNARLTSSIGDTPQNDLDKIRDRVGLTSIPATLDNIVKERKLELALEGQTIHDAKRMKKSVDGLPYDSNKLVFPIPQREMDANSNLIQNPGYGG</sequence>